<dbReference type="Pfam" id="PF01055">
    <property type="entry name" value="Glyco_hydro_31_2nd"/>
    <property type="match status" value="1"/>
</dbReference>
<protein>
    <submittedName>
        <fullName evidence="11">Neutral alpha-glucosidase AB (inferred by orthology to a human protein)</fullName>
    </submittedName>
</protein>
<feature type="signal peptide" evidence="5">
    <location>
        <begin position="1"/>
        <end position="19"/>
    </location>
</feature>
<dbReference type="GO" id="GO:0090599">
    <property type="term" value="F:alpha-glucosidase activity"/>
    <property type="evidence" value="ECO:0007669"/>
    <property type="project" value="TreeGrafter"/>
</dbReference>
<evidence type="ECO:0000256" key="2">
    <source>
        <dbReference type="ARBA" id="ARBA00022801"/>
    </source>
</evidence>
<dbReference type="WBParaSite" id="SVE_0485500.1">
    <property type="protein sequence ID" value="SVE_0485500.1"/>
    <property type="gene ID" value="SVE_0485500"/>
</dbReference>
<dbReference type="Gene3D" id="2.60.40.1180">
    <property type="entry name" value="Golgi alpha-mannosidase II"/>
    <property type="match status" value="2"/>
</dbReference>
<dbReference type="FunFam" id="2.60.40.1180:FF:000023">
    <property type="entry name" value="neutral alpha-glucosidase AB isoform X2"/>
    <property type="match status" value="1"/>
</dbReference>
<evidence type="ECO:0000259" key="6">
    <source>
        <dbReference type="Pfam" id="PF01055"/>
    </source>
</evidence>
<dbReference type="PANTHER" id="PTHR22762:SF145">
    <property type="entry name" value="GLYCOSIDE HYDROLASE FAMILY 31 N-TERMINAL DOMAIN-CONTAINING PROTEIN"/>
    <property type="match status" value="1"/>
</dbReference>
<dbReference type="SUPFAM" id="SSF74650">
    <property type="entry name" value="Galactose mutarotase-like"/>
    <property type="match status" value="1"/>
</dbReference>
<evidence type="ECO:0000256" key="4">
    <source>
        <dbReference type="RuleBase" id="RU361185"/>
    </source>
</evidence>
<organism evidence="10 11">
    <name type="scientific">Strongyloides venezuelensis</name>
    <name type="common">Threadworm</name>
    <dbReference type="NCBI Taxonomy" id="75913"/>
    <lineage>
        <taxon>Eukaryota</taxon>
        <taxon>Metazoa</taxon>
        <taxon>Ecdysozoa</taxon>
        <taxon>Nematoda</taxon>
        <taxon>Chromadorea</taxon>
        <taxon>Rhabditida</taxon>
        <taxon>Tylenchina</taxon>
        <taxon>Panagrolaimomorpha</taxon>
        <taxon>Strongyloidoidea</taxon>
        <taxon>Strongyloididae</taxon>
        <taxon>Strongyloides</taxon>
    </lineage>
</organism>
<dbReference type="InterPro" id="IPR048395">
    <property type="entry name" value="Glyco_hydro_31_C"/>
</dbReference>
<feature type="chain" id="PRO_5005329286" evidence="5">
    <location>
        <begin position="20"/>
        <end position="887"/>
    </location>
</feature>
<dbReference type="InterPro" id="IPR025887">
    <property type="entry name" value="Glyco_hydro_31_N_dom"/>
</dbReference>
<dbReference type="SUPFAM" id="SSF51445">
    <property type="entry name" value="(Trans)glycosidases"/>
    <property type="match status" value="1"/>
</dbReference>
<evidence type="ECO:0000256" key="3">
    <source>
        <dbReference type="ARBA" id="ARBA00023295"/>
    </source>
</evidence>
<evidence type="ECO:0000259" key="7">
    <source>
        <dbReference type="Pfam" id="PF13802"/>
    </source>
</evidence>
<dbReference type="SUPFAM" id="SSF51011">
    <property type="entry name" value="Glycosyl hydrolase domain"/>
    <property type="match status" value="1"/>
</dbReference>
<dbReference type="InterPro" id="IPR013780">
    <property type="entry name" value="Glyco_hydro_b"/>
</dbReference>
<dbReference type="GO" id="GO:0006491">
    <property type="term" value="P:N-glycan processing"/>
    <property type="evidence" value="ECO:0007669"/>
    <property type="project" value="TreeGrafter"/>
</dbReference>
<keyword evidence="5" id="KW-0732">Signal</keyword>
<dbReference type="CDD" id="cd06603">
    <property type="entry name" value="GH31_GANC_GANAB_alpha"/>
    <property type="match status" value="1"/>
</dbReference>
<dbReference type="AlphaFoldDB" id="A0A0K0F7Q8"/>
<dbReference type="PANTHER" id="PTHR22762">
    <property type="entry name" value="ALPHA-GLUCOSIDASE"/>
    <property type="match status" value="1"/>
</dbReference>
<sequence>MMWQSLFLLISLAFLKILCVDRSNFKICEQSGFCKRHRAFESSPDYSVDLPTLSITPTYLEVVVASKQNRLKVKVVGLKDSKVRIVIDEENGLRKRFSPTIALNGELEETNLKGLKKDTSFVEVDITKDISLQLHYKPFKLEIKKKDNVLVSINSKNLLKYEHFREKVNDGKDDGEGFWEEEFKGHRDTKPYGSSSVGVDINFHGFKYLYGLPEHTDNLVLQNTKSGEPYRLYNLDVFEYELNSRMALYGAVPYVMAHGKDHSVSVLWLNAAETWVDIENDYRGLISSHFMSESGLIDIFIMLGPTPNDLYKQYSSLTGTYPLPPLFSIAYHQCRWNYNDEDDVKQVNAGFDKYDIPVDVLWLDIEHTDEKKYFTWDSSKFPNPLEMVKDLTNKGRKLVNIVDPHIKKDDNYYVYNEAETNGYFVKNVNGEGSYQGHCWPGASMYPDFLNPNVRKWWSDLYSFGRYKLSNNDIMIWNDMNEPSVFNGPEITMPKDIKHFEEFEHRDIHNIYGLLHHSSSYQGIINRSNGKYRPFLLTRSFFAGSQRSAAVWTGDNAAEWGHLKASIPMLLSLSISGIPHVGADVGGFFKNVDDELLIRFYQMGAFSPFFRAHAHIDTKRREPWLFKDETRDAIRSAIIQRYFFLPYWYTLFYEHSLDGKPIMRPLFSEFPNDEQSYDEEREFMVGNALLVRPVTEPGVNQVSLYLPGRNQIWYEWDTNKIRPGPGAVYTETPIYRIPVFQRGGTIIPVRNRLRRSSKLMHDDPVTLYIANDFANTFANGTIYLDDGETYDYKKGNYLYWQFIYKRKSDHLFTITSKSLDPKGTYDPDVYIEKIVIRGVRYYPTSVHIYLDDFSPEDLEFEHIREDSLVVIKKPGCFVSREFKIDIHT</sequence>
<keyword evidence="3 4" id="KW-0326">Glycosidase</keyword>
<evidence type="ECO:0000313" key="11">
    <source>
        <dbReference type="WBParaSite" id="SVE_0485500.1"/>
    </source>
</evidence>
<evidence type="ECO:0000259" key="8">
    <source>
        <dbReference type="Pfam" id="PF17137"/>
    </source>
</evidence>
<feature type="domain" description="Glycoside hydrolase family 31 TIM barrel" evidence="6">
    <location>
        <begin position="322"/>
        <end position="650"/>
    </location>
</feature>
<dbReference type="InterPro" id="IPR033403">
    <property type="entry name" value="DUF5110"/>
</dbReference>
<dbReference type="Gene3D" id="2.60.40.1760">
    <property type="entry name" value="glycosyl hydrolase (family 31)"/>
    <property type="match status" value="1"/>
</dbReference>
<evidence type="ECO:0000313" key="10">
    <source>
        <dbReference type="Proteomes" id="UP000035680"/>
    </source>
</evidence>
<comment type="similarity">
    <text evidence="1 4">Belongs to the glycosyl hydrolase 31 family.</text>
</comment>
<proteinExistence type="inferred from homology"/>
<dbReference type="FunFam" id="3.20.20.80:FF:000039">
    <property type="entry name" value="Glucosidase, alpha neutral C"/>
    <property type="match status" value="1"/>
</dbReference>
<keyword evidence="2 4" id="KW-0378">Hydrolase</keyword>
<feature type="domain" description="DUF5110" evidence="8">
    <location>
        <begin position="765"/>
        <end position="825"/>
    </location>
</feature>
<accession>A0A0K0F7Q8</accession>
<dbReference type="InterPro" id="IPR011013">
    <property type="entry name" value="Gal_mutarotase_sf_dom"/>
</dbReference>
<evidence type="ECO:0000256" key="5">
    <source>
        <dbReference type="SAM" id="SignalP"/>
    </source>
</evidence>
<dbReference type="GO" id="GO:0030246">
    <property type="term" value="F:carbohydrate binding"/>
    <property type="evidence" value="ECO:0007669"/>
    <property type="project" value="InterPro"/>
</dbReference>
<dbReference type="Pfam" id="PF17137">
    <property type="entry name" value="DUF5110"/>
    <property type="match status" value="1"/>
</dbReference>
<dbReference type="Gene3D" id="3.20.20.80">
    <property type="entry name" value="Glycosidases"/>
    <property type="match status" value="1"/>
</dbReference>
<reference evidence="10" key="1">
    <citation type="submission" date="2014-07" db="EMBL/GenBank/DDBJ databases">
        <authorList>
            <person name="Martin A.A"/>
            <person name="De Silva N."/>
        </authorList>
    </citation>
    <scope>NUCLEOTIDE SEQUENCE</scope>
</reference>
<dbReference type="CDD" id="cd14752">
    <property type="entry name" value="GH31_N"/>
    <property type="match status" value="1"/>
</dbReference>
<evidence type="ECO:0000259" key="9">
    <source>
        <dbReference type="Pfam" id="PF21365"/>
    </source>
</evidence>
<dbReference type="GO" id="GO:0005975">
    <property type="term" value="P:carbohydrate metabolic process"/>
    <property type="evidence" value="ECO:0007669"/>
    <property type="project" value="InterPro"/>
</dbReference>
<feature type="domain" description="Glycosyl hydrolase family 31 C-terminal" evidence="9">
    <location>
        <begin position="658"/>
        <end position="746"/>
    </location>
</feature>
<dbReference type="Proteomes" id="UP000035680">
    <property type="component" value="Unassembled WGS sequence"/>
</dbReference>
<reference evidence="11" key="2">
    <citation type="submission" date="2015-08" db="UniProtKB">
        <authorList>
            <consortium name="WormBaseParasite"/>
        </authorList>
    </citation>
    <scope>IDENTIFICATION</scope>
</reference>
<dbReference type="Pfam" id="PF13802">
    <property type="entry name" value="Gal_mutarotas_2"/>
    <property type="match status" value="1"/>
</dbReference>
<keyword evidence="10" id="KW-1185">Reference proteome</keyword>
<dbReference type="InterPro" id="IPR017853">
    <property type="entry name" value="GH"/>
</dbReference>
<dbReference type="InterPro" id="IPR000322">
    <property type="entry name" value="Glyco_hydro_31_TIM"/>
</dbReference>
<dbReference type="Pfam" id="PF21365">
    <property type="entry name" value="Glyco_hydro_31_3rd"/>
    <property type="match status" value="1"/>
</dbReference>
<name>A0A0K0F7Q8_STRVS</name>
<feature type="domain" description="Glycoside hydrolase family 31 N-terminal" evidence="7">
    <location>
        <begin position="73"/>
        <end position="277"/>
    </location>
</feature>
<evidence type="ECO:0000256" key="1">
    <source>
        <dbReference type="ARBA" id="ARBA00007806"/>
    </source>
</evidence>
<dbReference type="STRING" id="75913.A0A0K0F7Q8"/>